<name>A0AAV9UDH2_9PEZI</name>
<evidence type="ECO:0000256" key="1">
    <source>
        <dbReference type="SAM" id="MobiDB-lite"/>
    </source>
</evidence>
<dbReference type="AlphaFoldDB" id="A0AAV9UDH2"/>
<evidence type="ECO:0000313" key="2">
    <source>
        <dbReference type="EMBL" id="KAK6338414.1"/>
    </source>
</evidence>
<reference evidence="2 3" key="1">
    <citation type="submission" date="2019-10" db="EMBL/GenBank/DDBJ databases">
        <authorList>
            <person name="Palmer J.M."/>
        </authorList>
    </citation>
    <scope>NUCLEOTIDE SEQUENCE [LARGE SCALE GENOMIC DNA]</scope>
    <source>
        <strain evidence="2 3">TWF730</strain>
    </source>
</reference>
<proteinExistence type="predicted"/>
<protein>
    <submittedName>
        <fullName evidence="2">Uncharacterized protein</fullName>
    </submittedName>
</protein>
<gene>
    <name evidence="2" type="ORF">TWF730_002476</name>
</gene>
<organism evidence="2 3">
    <name type="scientific">Orbilia blumenaviensis</name>
    <dbReference type="NCBI Taxonomy" id="1796055"/>
    <lineage>
        <taxon>Eukaryota</taxon>
        <taxon>Fungi</taxon>
        <taxon>Dikarya</taxon>
        <taxon>Ascomycota</taxon>
        <taxon>Pezizomycotina</taxon>
        <taxon>Orbiliomycetes</taxon>
        <taxon>Orbiliales</taxon>
        <taxon>Orbiliaceae</taxon>
        <taxon>Orbilia</taxon>
    </lineage>
</organism>
<feature type="region of interest" description="Disordered" evidence="1">
    <location>
        <begin position="82"/>
        <end position="133"/>
    </location>
</feature>
<feature type="compositionally biased region" description="Polar residues" evidence="1">
    <location>
        <begin position="107"/>
        <end position="133"/>
    </location>
</feature>
<accession>A0AAV9UDH2</accession>
<evidence type="ECO:0000313" key="3">
    <source>
        <dbReference type="Proteomes" id="UP001373714"/>
    </source>
</evidence>
<dbReference type="Proteomes" id="UP001373714">
    <property type="component" value="Unassembled WGS sequence"/>
</dbReference>
<comment type="caution">
    <text evidence="2">The sequence shown here is derived from an EMBL/GenBank/DDBJ whole genome shotgun (WGS) entry which is preliminary data.</text>
</comment>
<keyword evidence="3" id="KW-1185">Reference proteome</keyword>
<sequence>MSETSDEPFDIEAERFLVQLKLALKLLTFEWEANLELLATKLQELCQNYLKHLETVRPAANGIPRVESEGLAEATVLTTTASEINGVSKKEMGNPEAPDAAGEAVAPTNSSPQVNGSDAKTNGDINHSESGTEPTRMQIHDQALPQEACHLIISHPQFQNVKTSEQYKAWINENLIGVIDVALKNKNSQSGNDAEPEIAEEYGDYTFSHIREAASESAVPQVYIRLDNLAQAPLTLEDIQDVMRSTLYPSTETLSKFPGYTGTELIPVPSTQFQDIWNQEILAEWYRGAALLWDGEPFVEDSGAKDSGSSPIGGVAGNLLGAIPLASVAKSAAAITDVSAITDMATSIVKSDDETKKESTIETKLEAIDKDGTQTTVEAKVEVKVSEVPDTAEGSGTPPTPNGLDDGPSGSREATILEAVVEAAVEGESEELKATIMESTAAIQKSEAALVESTVALAETQTSLVESAVALEKTEAALAGSKAAVTEVMESKAALVTSALDLGKSKDSLVKSAISLGKSKSSLFGTVLRFADKAGEAFGVDLIDDRLYEDGGEEGGKLTGWGKVKSEFPCPFDYPPDKDYKLKFTRSIDDCIPSLVSADEALSKIIDAHSPVASAPFDVTSMTGRYMLNRFLIATHRIVITYICSENVVRYVTGVDVDPAGGSMMSSGLNGVETVLGFMGPNPAAMAAASVLKAGRSMAEQKKKDAAAEFRKNSTTLLRKLWFLTTEVYAFLWFTKPQAGGKYEFDTAFHKASWSLVRENRASIYADEETPRITADVSEDYFIYLQEQTFLLREYTKELETQAKEMIEALEKVL</sequence>
<dbReference type="EMBL" id="JAVHNS010000012">
    <property type="protein sequence ID" value="KAK6338414.1"/>
    <property type="molecule type" value="Genomic_DNA"/>
</dbReference>
<feature type="region of interest" description="Disordered" evidence="1">
    <location>
        <begin position="386"/>
        <end position="411"/>
    </location>
</feature>